<keyword evidence="2" id="KW-1185">Reference proteome</keyword>
<comment type="caution">
    <text evidence="1">The sequence shown here is derived from an EMBL/GenBank/DDBJ whole genome shotgun (WGS) entry which is preliminary data.</text>
</comment>
<sequence>MRREAITTSKSWVPRPRKAKRRTSGTESRAAFPAERLRVCRDSVFRSQPRDVTAELRFATRKGAVHPFFRTPYRAAAPRAHIDRYTQRGECSSSRPAATTRLFFTPTAELLATRRTTSRRTASRKAGGITSESRRRFRDPTRSFLYLP</sequence>
<evidence type="ECO:0000313" key="1">
    <source>
        <dbReference type="EMBL" id="KAH6947878.1"/>
    </source>
</evidence>
<name>A0ACB7TLE0_HYAAI</name>
<organism evidence="1 2">
    <name type="scientific">Hyalomma asiaticum</name>
    <name type="common">Tick</name>
    <dbReference type="NCBI Taxonomy" id="266040"/>
    <lineage>
        <taxon>Eukaryota</taxon>
        <taxon>Metazoa</taxon>
        <taxon>Ecdysozoa</taxon>
        <taxon>Arthropoda</taxon>
        <taxon>Chelicerata</taxon>
        <taxon>Arachnida</taxon>
        <taxon>Acari</taxon>
        <taxon>Parasitiformes</taxon>
        <taxon>Ixodida</taxon>
        <taxon>Ixodoidea</taxon>
        <taxon>Ixodidae</taxon>
        <taxon>Hyalomminae</taxon>
        <taxon>Hyalomma</taxon>
    </lineage>
</organism>
<reference evidence="1" key="1">
    <citation type="submission" date="2020-05" db="EMBL/GenBank/DDBJ databases">
        <title>Large-scale comparative analyses of tick genomes elucidate their genetic diversity and vector capacities.</title>
        <authorList>
            <person name="Jia N."/>
            <person name="Wang J."/>
            <person name="Shi W."/>
            <person name="Du L."/>
            <person name="Sun Y."/>
            <person name="Zhan W."/>
            <person name="Jiang J."/>
            <person name="Wang Q."/>
            <person name="Zhang B."/>
            <person name="Ji P."/>
            <person name="Sakyi L.B."/>
            <person name="Cui X."/>
            <person name="Yuan T."/>
            <person name="Jiang B."/>
            <person name="Yang W."/>
            <person name="Lam T.T.-Y."/>
            <person name="Chang Q."/>
            <person name="Ding S."/>
            <person name="Wang X."/>
            <person name="Zhu J."/>
            <person name="Ruan X."/>
            <person name="Zhao L."/>
            <person name="Wei J."/>
            <person name="Que T."/>
            <person name="Du C."/>
            <person name="Cheng J."/>
            <person name="Dai P."/>
            <person name="Han X."/>
            <person name="Huang E."/>
            <person name="Gao Y."/>
            <person name="Liu J."/>
            <person name="Shao H."/>
            <person name="Ye R."/>
            <person name="Li L."/>
            <person name="Wei W."/>
            <person name="Wang X."/>
            <person name="Wang C."/>
            <person name="Yang T."/>
            <person name="Huo Q."/>
            <person name="Li W."/>
            <person name="Guo W."/>
            <person name="Chen H."/>
            <person name="Zhou L."/>
            <person name="Ni X."/>
            <person name="Tian J."/>
            <person name="Zhou Y."/>
            <person name="Sheng Y."/>
            <person name="Liu T."/>
            <person name="Pan Y."/>
            <person name="Xia L."/>
            <person name="Li J."/>
            <person name="Zhao F."/>
            <person name="Cao W."/>
        </authorList>
    </citation>
    <scope>NUCLEOTIDE SEQUENCE</scope>
    <source>
        <strain evidence="1">Hyas-2018</strain>
    </source>
</reference>
<accession>A0ACB7TLE0</accession>
<dbReference type="Proteomes" id="UP000821845">
    <property type="component" value="Chromosome 1"/>
</dbReference>
<gene>
    <name evidence="1" type="ORF">HPB50_021963</name>
</gene>
<evidence type="ECO:0000313" key="2">
    <source>
        <dbReference type="Proteomes" id="UP000821845"/>
    </source>
</evidence>
<proteinExistence type="predicted"/>
<protein>
    <submittedName>
        <fullName evidence="1">Uncharacterized protein</fullName>
    </submittedName>
</protein>
<dbReference type="EMBL" id="CM023481">
    <property type="protein sequence ID" value="KAH6947878.1"/>
    <property type="molecule type" value="Genomic_DNA"/>
</dbReference>